<keyword evidence="2" id="KW-1185">Reference proteome</keyword>
<dbReference type="Proteomes" id="UP000274822">
    <property type="component" value="Unassembled WGS sequence"/>
</dbReference>
<protein>
    <submittedName>
        <fullName evidence="1">Uncharacterized protein</fullName>
    </submittedName>
</protein>
<reference evidence="1 2" key="1">
    <citation type="journal article" date="2018" name="New Phytol.">
        <title>Phylogenomics of Endogonaceae and evolution of mycorrhizas within Mucoromycota.</title>
        <authorList>
            <person name="Chang Y."/>
            <person name="Desiro A."/>
            <person name="Na H."/>
            <person name="Sandor L."/>
            <person name="Lipzen A."/>
            <person name="Clum A."/>
            <person name="Barry K."/>
            <person name="Grigoriev I.V."/>
            <person name="Martin F.M."/>
            <person name="Stajich J.E."/>
            <person name="Smith M.E."/>
            <person name="Bonito G."/>
            <person name="Spatafora J.W."/>
        </authorList>
    </citation>
    <scope>NUCLEOTIDE SEQUENCE [LARGE SCALE GENOMIC DNA]</scope>
    <source>
        <strain evidence="1 2">AD002</strain>
    </source>
</reference>
<comment type="caution">
    <text evidence="1">The sequence shown here is derived from an EMBL/GenBank/DDBJ whole genome shotgun (WGS) entry which is preliminary data.</text>
</comment>
<organism evidence="1 2">
    <name type="scientific">Jimgerdemannia flammicorona</name>
    <dbReference type="NCBI Taxonomy" id="994334"/>
    <lineage>
        <taxon>Eukaryota</taxon>
        <taxon>Fungi</taxon>
        <taxon>Fungi incertae sedis</taxon>
        <taxon>Mucoromycota</taxon>
        <taxon>Mucoromycotina</taxon>
        <taxon>Endogonomycetes</taxon>
        <taxon>Endogonales</taxon>
        <taxon>Endogonaceae</taxon>
        <taxon>Jimgerdemannia</taxon>
    </lineage>
</organism>
<evidence type="ECO:0000313" key="2">
    <source>
        <dbReference type="Proteomes" id="UP000274822"/>
    </source>
</evidence>
<dbReference type="AlphaFoldDB" id="A0A433QDZ9"/>
<accession>A0A433QDZ9</accession>
<evidence type="ECO:0000313" key="1">
    <source>
        <dbReference type="EMBL" id="RUS28013.1"/>
    </source>
</evidence>
<proteinExistence type="predicted"/>
<name>A0A433QDZ9_9FUNG</name>
<gene>
    <name evidence="1" type="ORF">BC938DRAFT_482459</name>
</gene>
<dbReference type="EMBL" id="RBNJ01007345">
    <property type="protein sequence ID" value="RUS28013.1"/>
    <property type="molecule type" value="Genomic_DNA"/>
</dbReference>
<sequence length="165" mass="18404">MKSSCSWKRQWVPFQFRKRILLSVPKEIIILPTKVCISVHKSGRIHVGTTTNKARKAIRQGATSEGSCWLIKSDWEGKRWKFQTFDVQKGPLVFTPPYGCEKSVKQGIFSVVSVPWSTPLSTSLNAAAWAAIIKAFVTNIAYEVAASPLAMRMSLVAYLEFHGSA</sequence>